<keyword evidence="1" id="KW-0812">Transmembrane</keyword>
<evidence type="ECO:0000256" key="1">
    <source>
        <dbReference type="SAM" id="Phobius"/>
    </source>
</evidence>
<accession>A0A8S1L1D3</accession>
<proteinExistence type="predicted"/>
<gene>
    <name evidence="2" type="ORF">PPRIM_AZ9-3.1.T0280283</name>
</gene>
<evidence type="ECO:0000313" key="2">
    <source>
        <dbReference type="EMBL" id="CAD8059203.1"/>
    </source>
</evidence>
<keyword evidence="1" id="KW-0472">Membrane</keyword>
<evidence type="ECO:0000313" key="3">
    <source>
        <dbReference type="Proteomes" id="UP000688137"/>
    </source>
</evidence>
<keyword evidence="1" id="KW-1133">Transmembrane helix</keyword>
<feature type="transmembrane region" description="Helical" evidence="1">
    <location>
        <begin position="59"/>
        <end position="77"/>
    </location>
</feature>
<protein>
    <submittedName>
        <fullName evidence="2">Uncharacterized protein</fullName>
    </submittedName>
</protein>
<dbReference type="AlphaFoldDB" id="A0A8S1L1D3"/>
<comment type="caution">
    <text evidence="2">The sequence shown here is derived from an EMBL/GenBank/DDBJ whole genome shotgun (WGS) entry which is preliminary data.</text>
</comment>
<reference evidence="2" key="1">
    <citation type="submission" date="2021-01" db="EMBL/GenBank/DDBJ databases">
        <authorList>
            <consortium name="Genoscope - CEA"/>
            <person name="William W."/>
        </authorList>
    </citation>
    <scope>NUCLEOTIDE SEQUENCE</scope>
</reference>
<dbReference type="PANTHER" id="PTHR40535">
    <property type="entry name" value="CHROMOSOME UNDETERMINED SCAFFOLD_9, WHOLE GENOME SHOTGUN SEQUENCE"/>
    <property type="match status" value="1"/>
</dbReference>
<dbReference type="Proteomes" id="UP000688137">
    <property type="component" value="Unassembled WGS sequence"/>
</dbReference>
<sequence length="293" mass="34128">MDLMKVKMMMNNQLLNLNKRYKQKQEIVMKIVMISQIIQLNKEINKNEHKISYSKIDNIINILLMQILHLFLIVAVLSCDIDEAAKAFKSKQIRDPIFPYTKNPYDIVDPNYLQKVSDNLQDTTSVCAIKYDDYEKQIYHLKHFNSKEEAEQNQFIVTHQGKCGACSTLQDLAVYLTNDLTRPVRKCGLMYGLSQHHLLKCIKGLGFTDTCAQVWLYNTLNTKKSCFWPCIVSFMTNEDFVKNGKLNKCLQCDEDISGPIFKYESGRTRRNSGIKSEIDRPDDQIYDITHCYY</sequence>
<keyword evidence="3" id="KW-1185">Reference proteome</keyword>
<dbReference type="PANTHER" id="PTHR40535:SF1">
    <property type="entry name" value="CHROMOSOME UNDETERMINED SCAFFOLD_9, WHOLE GENOME SHOTGUN SEQUENCE"/>
    <property type="match status" value="1"/>
</dbReference>
<organism evidence="2 3">
    <name type="scientific">Paramecium primaurelia</name>
    <dbReference type="NCBI Taxonomy" id="5886"/>
    <lineage>
        <taxon>Eukaryota</taxon>
        <taxon>Sar</taxon>
        <taxon>Alveolata</taxon>
        <taxon>Ciliophora</taxon>
        <taxon>Intramacronucleata</taxon>
        <taxon>Oligohymenophorea</taxon>
        <taxon>Peniculida</taxon>
        <taxon>Parameciidae</taxon>
        <taxon>Paramecium</taxon>
    </lineage>
</organism>
<dbReference type="OMA" id="HYLLKCI"/>
<dbReference type="EMBL" id="CAJJDM010000027">
    <property type="protein sequence ID" value="CAD8059203.1"/>
    <property type="molecule type" value="Genomic_DNA"/>
</dbReference>
<name>A0A8S1L1D3_PARPR</name>